<sequence>MSTTERRQWVWVLAVTGLLLALVAVTGGPAHADPAPGPQPAPAPGAAPTAPSSSKPAPPSAGLAPSAGTTPPSDPVGVAPKAPTPSPGLPPDPKYVPPAPKPRPAPPPNGGLAPPADPSAQGGPSIFDIPGQVKAAITSLLASLLAPLLVPLMNALCRYLLTTPDVTAMPRVAQLWDGLRILACSLYGLFVLAAGILAMSHGTVQQRWSARELVPKVCLGMFAANLSLIVCRQSIALVNAVARAIFGDGITAQDLAGTLVGLLTAGPGAPLYVVVVAVVVAATGLVLFVTLLIRTAVVIVLVVAAPLMLACHGFPATEGAARMWWRAFAGVLTTQIVQSIVFLVCVKVVLDPASYGMFGAPDMSSLVNLMLTCCTFYLLIKIPGWIRTLVTQPVNRSMGGSSGGGMHLVKKMALGALGLPFGPYAFGAQLAGRFGTGPGLGGFGMGAGRRPPGARPGAGGGHPGPGGRPPGGPRPTAPGGPAGPSPHPGPAPGPAGGPGGPAGPGPTPGGGPAGGPGVPQYQWGRPTPRGNPGNGPTVGPAAPPTPAGPRPGPGPGPNRPGPAARRPAPARPRPQLPGAPGPAGAARTPPPPAPGPLRPGGTPPGTPPTGPRTGPTPPPTPPLGPARATLPPPLPRPAALRPPLDDGGPSSGRRGRRSRP</sequence>
<feature type="compositionally biased region" description="Pro residues" evidence="1">
    <location>
        <begin position="35"/>
        <end position="45"/>
    </location>
</feature>
<accession>A0ABV6XI79</accession>
<feature type="region of interest" description="Disordered" evidence="1">
    <location>
        <begin position="442"/>
        <end position="660"/>
    </location>
</feature>
<evidence type="ECO:0000256" key="2">
    <source>
        <dbReference type="SAM" id="Phobius"/>
    </source>
</evidence>
<feature type="compositionally biased region" description="Pro residues" evidence="1">
    <location>
        <begin position="541"/>
        <end position="560"/>
    </location>
</feature>
<keyword evidence="2" id="KW-0472">Membrane</keyword>
<feature type="compositionally biased region" description="Pro residues" evidence="1">
    <location>
        <begin position="466"/>
        <end position="509"/>
    </location>
</feature>
<feature type="compositionally biased region" description="Pro residues" evidence="1">
    <location>
        <begin position="588"/>
        <end position="636"/>
    </location>
</feature>
<feature type="region of interest" description="Disordered" evidence="1">
    <location>
        <begin position="29"/>
        <end position="125"/>
    </location>
</feature>
<reference evidence="4 5" key="1">
    <citation type="submission" date="2024-06" db="EMBL/GenBank/DDBJ databases">
        <authorList>
            <person name="Lee S.D."/>
        </authorList>
    </citation>
    <scope>NUCLEOTIDE SEQUENCE [LARGE SCALE GENOMIC DNA]</scope>
    <source>
        <strain evidence="4 5">N1-10</strain>
    </source>
</reference>
<dbReference type="Proteomes" id="UP001592581">
    <property type="component" value="Unassembled WGS sequence"/>
</dbReference>
<dbReference type="InterPro" id="IPR045782">
    <property type="entry name" value="TrbL_3"/>
</dbReference>
<feature type="compositionally biased region" description="Pro residues" evidence="1">
    <location>
        <begin position="82"/>
        <end position="109"/>
    </location>
</feature>
<feature type="transmembrane region" description="Helical" evidence="2">
    <location>
        <begin position="269"/>
        <end position="289"/>
    </location>
</feature>
<protein>
    <recommendedName>
        <fullName evidence="6">TrbL/VirB6 plasmid conjugal transfer protein</fullName>
    </recommendedName>
</protein>
<feature type="transmembrane region" description="Helical" evidence="2">
    <location>
        <begin position="140"/>
        <end position="161"/>
    </location>
</feature>
<evidence type="ECO:0000256" key="1">
    <source>
        <dbReference type="SAM" id="MobiDB-lite"/>
    </source>
</evidence>
<feature type="compositionally biased region" description="Low complexity" evidence="1">
    <location>
        <begin position="46"/>
        <end position="68"/>
    </location>
</feature>
<feature type="compositionally biased region" description="Gly residues" evidence="1">
    <location>
        <begin position="456"/>
        <end position="465"/>
    </location>
</feature>
<feature type="transmembrane region" description="Helical" evidence="2">
    <location>
        <begin position="296"/>
        <end position="317"/>
    </location>
</feature>
<keyword evidence="3" id="KW-0732">Signal</keyword>
<keyword evidence="2" id="KW-0812">Transmembrane</keyword>
<feature type="chain" id="PRO_5046398926" description="TrbL/VirB6 plasmid conjugal transfer protein" evidence="3">
    <location>
        <begin position="33"/>
        <end position="660"/>
    </location>
</feature>
<dbReference type="EMBL" id="JBEUKS010000002">
    <property type="protein sequence ID" value="MFC1437974.1"/>
    <property type="molecule type" value="Genomic_DNA"/>
</dbReference>
<feature type="transmembrane region" description="Helical" evidence="2">
    <location>
        <begin position="366"/>
        <end position="386"/>
    </location>
</feature>
<keyword evidence="2" id="KW-1133">Transmembrane helix</keyword>
<evidence type="ECO:0000256" key="3">
    <source>
        <dbReference type="SAM" id="SignalP"/>
    </source>
</evidence>
<proteinExistence type="predicted"/>
<comment type="caution">
    <text evidence="4">The sequence shown here is derived from an EMBL/GenBank/DDBJ whole genome shotgun (WGS) entry which is preliminary data.</text>
</comment>
<organism evidence="4 5">
    <name type="scientific">Streptacidiphilus jeojiensis</name>
    <dbReference type="NCBI Taxonomy" id="3229225"/>
    <lineage>
        <taxon>Bacteria</taxon>
        <taxon>Bacillati</taxon>
        <taxon>Actinomycetota</taxon>
        <taxon>Actinomycetes</taxon>
        <taxon>Kitasatosporales</taxon>
        <taxon>Streptomycetaceae</taxon>
        <taxon>Streptacidiphilus</taxon>
    </lineage>
</organism>
<feature type="compositionally biased region" description="Low complexity" evidence="1">
    <location>
        <begin position="524"/>
        <end position="540"/>
    </location>
</feature>
<dbReference type="InterPro" id="IPR006311">
    <property type="entry name" value="TAT_signal"/>
</dbReference>
<dbReference type="Pfam" id="PF19590">
    <property type="entry name" value="TrbL_3"/>
    <property type="match status" value="1"/>
</dbReference>
<evidence type="ECO:0000313" key="4">
    <source>
        <dbReference type="EMBL" id="MFC1437974.1"/>
    </source>
</evidence>
<evidence type="ECO:0000313" key="5">
    <source>
        <dbReference type="Proteomes" id="UP001592581"/>
    </source>
</evidence>
<keyword evidence="5" id="KW-1185">Reference proteome</keyword>
<feature type="transmembrane region" description="Helical" evidence="2">
    <location>
        <begin position="323"/>
        <end position="346"/>
    </location>
</feature>
<dbReference type="PROSITE" id="PS51318">
    <property type="entry name" value="TAT"/>
    <property type="match status" value="1"/>
</dbReference>
<feature type="compositionally biased region" description="Pro residues" evidence="1">
    <location>
        <begin position="569"/>
        <end position="580"/>
    </location>
</feature>
<feature type="signal peptide" evidence="3">
    <location>
        <begin position="1"/>
        <end position="32"/>
    </location>
</feature>
<gene>
    <name evidence="4" type="ORF">ABUW04_06855</name>
</gene>
<dbReference type="RefSeq" id="WP_380563568.1">
    <property type="nucleotide sequence ID" value="NZ_JBEUKS010000002.1"/>
</dbReference>
<evidence type="ECO:0008006" key="6">
    <source>
        <dbReference type="Google" id="ProtNLM"/>
    </source>
</evidence>
<name>A0ABV6XI79_9ACTN</name>
<feature type="compositionally biased region" description="Low complexity" evidence="1">
    <location>
        <begin position="637"/>
        <end position="652"/>
    </location>
</feature>
<feature type="transmembrane region" description="Helical" evidence="2">
    <location>
        <begin position="181"/>
        <end position="199"/>
    </location>
</feature>